<keyword evidence="4" id="KW-1185">Reference proteome</keyword>
<evidence type="ECO:0000256" key="2">
    <source>
        <dbReference type="SAM" id="Phobius"/>
    </source>
</evidence>
<keyword evidence="2" id="KW-0812">Transmembrane</keyword>
<evidence type="ECO:0000313" key="3">
    <source>
        <dbReference type="EMBL" id="EKF37675.1"/>
    </source>
</evidence>
<dbReference type="EMBL" id="AHKC01008438">
    <property type="protein sequence ID" value="EKF37675.1"/>
    <property type="molecule type" value="Genomic_DNA"/>
</dbReference>
<keyword evidence="2" id="KW-0472">Membrane</keyword>
<feature type="region of interest" description="Disordered" evidence="1">
    <location>
        <begin position="270"/>
        <end position="297"/>
    </location>
</feature>
<dbReference type="Proteomes" id="UP000007350">
    <property type="component" value="Unassembled WGS sequence"/>
</dbReference>
<reference evidence="3 4" key="1">
    <citation type="journal article" date="2012" name="BMC Genomics">
        <title>Comparative genomic analysis of human infective Trypanosoma cruzi lineages with the bat-restricted subspecies T. cruzi marinkellei.</title>
        <authorList>
            <person name="Franzen O."/>
            <person name="Talavera-Lopez C."/>
            <person name="Ochaya S."/>
            <person name="Butler C.E."/>
            <person name="Messenger L.A."/>
            <person name="Lewis M.D."/>
            <person name="Llewellyn M.S."/>
            <person name="Marinkelle C.J."/>
            <person name="Tyler K.M."/>
            <person name="Miles M.A."/>
            <person name="Andersson B."/>
        </authorList>
    </citation>
    <scope>NUCLEOTIDE SEQUENCE [LARGE SCALE GENOMIC DNA]</scope>
    <source>
        <strain evidence="3 4">B7</strain>
    </source>
</reference>
<feature type="transmembrane region" description="Helical" evidence="2">
    <location>
        <begin position="148"/>
        <end position="170"/>
    </location>
</feature>
<protein>
    <submittedName>
        <fullName evidence="3">Fatty acid transporter protein-like, putative</fullName>
    </submittedName>
</protein>
<name>K2NEJ5_TRYCR</name>
<proteinExistence type="predicted"/>
<gene>
    <name evidence="3" type="ORF">MOQ_002128</name>
</gene>
<dbReference type="AlphaFoldDB" id="K2NEJ5"/>
<accession>K2NEJ5</accession>
<evidence type="ECO:0000256" key="1">
    <source>
        <dbReference type="SAM" id="MobiDB-lite"/>
    </source>
</evidence>
<feature type="transmembrane region" description="Helical" evidence="2">
    <location>
        <begin position="76"/>
        <end position="102"/>
    </location>
</feature>
<sequence>MLPVLHTGGVQVICGQPTPLHRRSGYERRKEMHAKKGFCMAFFCSLSSKRIVKKEKKRRMGAEEMRKKNRVGKKEAGCIFLTCHIFFCCTFNGCPSLFYFWLVDATTSLQGSVCELFRGDVCICVCVWMDDWHLACVGTGGKVTGEGWHGFVSLVLLYFLTIFVCVAFYLRPFFFFFSFYNVSLEFLPDWGSCSRGRVPFVVCVEWGKRCCRCRLFVFVHECLCLCVCVFGKADFCFVVLFFLLYSSRVSAITAFHAGEFAFITPTAQEWEPAKPKGSEYKKKKGKKRRGESGGRWH</sequence>
<evidence type="ECO:0000313" key="4">
    <source>
        <dbReference type="Proteomes" id="UP000007350"/>
    </source>
</evidence>
<feature type="compositionally biased region" description="Basic and acidic residues" evidence="1">
    <location>
        <begin position="271"/>
        <end position="280"/>
    </location>
</feature>
<keyword evidence="2" id="KW-1133">Transmembrane helix</keyword>
<feature type="transmembrane region" description="Helical" evidence="2">
    <location>
        <begin position="222"/>
        <end position="245"/>
    </location>
</feature>
<comment type="caution">
    <text evidence="3">The sequence shown here is derived from an EMBL/GenBank/DDBJ whole genome shotgun (WGS) entry which is preliminary data.</text>
</comment>
<organism evidence="3 4">
    <name type="scientific">Trypanosoma cruzi marinkellei</name>
    <dbReference type="NCBI Taxonomy" id="85056"/>
    <lineage>
        <taxon>Eukaryota</taxon>
        <taxon>Discoba</taxon>
        <taxon>Euglenozoa</taxon>
        <taxon>Kinetoplastea</taxon>
        <taxon>Metakinetoplastina</taxon>
        <taxon>Trypanosomatida</taxon>
        <taxon>Trypanosomatidae</taxon>
        <taxon>Trypanosoma</taxon>
        <taxon>Schizotrypanum</taxon>
    </lineage>
</organism>